<keyword evidence="2" id="KW-1185">Reference proteome</keyword>
<accession>A0A517LNG1</accession>
<proteinExistence type="predicted"/>
<evidence type="ECO:0000313" key="1">
    <source>
        <dbReference type="EMBL" id="QDS77172.1"/>
    </source>
</evidence>
<sequence length="1013" mass="112331">MASWKIFETPVETEVVLTSFNNATKFFAIDASGSTGGTPMLAQRNFAVNLHSASTHEAKDHVAKWGSSADNPRDILDVPTRYWNSDLGGTQPTRILKNEACLSCIWSSDVFFLLTDGEVWDTEVQDLARLGQEKGIFSCPTVFLITSHLAKPPDRTDVSVGVTSFANAKDALCLLKDYLGARIYVIAAKGVFQSMDNAKDRGTWEGLTSFDNEAQLLAKIQELDIRISTAETRGTLPSGVDLGLEWNQAHNATVLVDPEKLLQASSVNEFDLRLLLHDEAIDVLTLAYKTRGKLPQFRRFLQDNKIEQVTIQLEDVAGAAAIIAELGDPDLTSEVKAHLQEKLRAAHVTNREKYLDALKNDQAGSAARDRNRLIDSAMRQLAEIEKAGYTADILSRTSNRARRAETTVSADASIALSILDLEAPSYKAECPICCGEDEIMSVVLKQMDGEATGANTADFALDFPLAAGRFSANMNVVSSQCICFQCALFGRPGLSIYAEPIAAVLPALEYSGTNQQYINQQLYLALNGGLKTGVPALAQLFATILDRTLQTKAWAGASDPTVGPRRAEAEDAETTRRKNILDWILQTVLRNLRCRETFSELGEWGDYPTALAWAARDFENEGLTSWACQYPVAGFNQLIRFGTMTGVFSEDLIRRMKKTKLIHSLVSTYLAKLRDNPHERAWTHTFLEMIYAEFNSGLVPRDLGSERTILSSVETFWAKLQKVLTADPTLLEGWQEADKASLMFRLQTVLFWLIYFQRTHTLAKTWFANIKTSEPLAAAVLEPTAELSASVVKEILLSPFVENDKFINKRLYILHQPDVIPFANPFGCSVLKCGHPGCNASFMPAEMVDKTSDAIWTSKALDQVRQARAKHLIQVFGIATRFETNQTGLPEPTTLPVSPSSLHTPLHISFARAWSELSVQDRRAAINGSVEHHVAAVIKKICESGRGNVFDDQLEVQIKELYPSFFEVLREALLMQGKDGRDVTIYEHAFEQNQLALKIAFELEAAKMRKGKT</sequence>
<dbReference type="AlphaFoldDB" id="A0A517LNG1"/>
<evidence type="ECO:0000313" key="2">
    <source>
        <dbReference type="Proteomes" id="UP000316270"/>
    </source>
</evidence>
<dbReference type="OrthoDB" id="3554680at2759"/>
<dbReference type="STRING" id="50376.A0A517LNG1"/>
<organism evidence="1 2">
    <name type="scientific">Venturia effusa</name>
    <dbReference type="NCBI Taxonomy" id="50376"/>
    <lineage>
        <taxon>Eukaryota</taxon>
        <taxon>Fungi</taxon>
        <taxon>Dikarya</taxon>
        <taxon>Ascomycota</taxon>
        <taxon>Pezizomycotina</taxon>
        <taxon>Dothideomycetes</taxon>
        <taxon>Pleosporomycetidae</taxon>
        <taxon>Venturiales</taxon>
        <taxon>Venturiaceae</taxon>
        <taxon>Venturia</taxon>
    </lineage>
</organism>
<reference evidence="1 2" key="1">
    <citation type="submission" date="2019-07" db="EMBL/GenBank/DDBJ databases">
        <title>Finished genome of Venturia effusa.</title>
        <authorList>
            <person name="Young C.A."/>
            <person name="Cox M.P."/>
            <person name="Ganley A.R.D."/>
            <person name="David W.J."/>
        </authorList>
    </citation>
    <scope>NUCLEOTIDE SEQUENCE [LARGE SCALE GENOMIC DNA]</scope>
    <source>
        <strain evidence="2">albino</strain>
    </source>
</reference>
<name>A0A517LNG1_9PEZI</name>
<dbReference type="Proteomes" id="UP000316270">
    <property type="component" value="Chromosome 17"/>
</dbReference>
<dbReference type="EMBL" id="CP042201">
    <property type="protein sequence ID" value="QDS77172.1"/>
    <property type="molecule type" value="Genomic_DNA"/>
</dbReference>
<gene>
    <name evidence="1" type="ORF">FKW77_001837</name>
</gene>
<protein>
    <submittedName>
        <fullName evidence="1">Uncharacterized protein</fullName>
    </submittedName>
</protein>